<comment type="caution">
    <text evidence="13">The sequence shown here is derived from an EMBL/GenBank/DDBJ whole genome shotgun (WGS) entry which is preliminary data.</text>
</comment>
<dbReference type="InterPro" id="IPR008927">
    <property type="entry name" value="6-PGluconate_DH-like_C_sf"/>
</dbReference>
<dbReference type="SUPFAM" id="SSF51735">
    <property type="entry name" value="NAD(P)-binding Rossmann-fold domains"/>
    <property type="match status" value="1"/>
</dbReference>
<dbReference type="Proteomes" id="UP000238196">
    <property type="component" value="Unassembled WGS sequence"/>
</dbReference>
<dbReference type="GO" id="GO:0005737">
    <property type="term" value="C:cytoplasm"/>
    <property type="evidence" value="ECO:0007669"/>
    <property type="project" value="TreeGrafter"/>
</dbReference>
<evidence type="ECO:0000256" key="1">
    <source>
        <dbReference type="ARBA" id="ARBA00004994"/>
    </source>
</evidence>
<dbReference type="PANTHER" id="PTHR43765">
    <property type="entry name" value="2-DEHYDROPANTOATE 2-REDUCTASE-RELATED"/>
    <property type="match status" value="1"/>
</dbReference>
<evidence type="ECO:0000313" key="13">
    <source>
        <dbReference type="EMBL" id="PPC77979.1"/>
    </source>
</evidence>
<evidence type="ECO:0000259" key="12">
    <source>
        <dbReference type="Pfam" id="PF08546"/>
    </source>
</evidence>
<keyword evidence="7 10" id="KW-0560">Oxidoreductase</keyword>
<dbReference type="NCBIfam" id="TIGR00745">
    <property type="entry name" value="apbA_panE"/>
    <property type="match status" value="1"/>
</dbReference>
<protein>
    <recommendedName>
        <fullName evidence="4 10">2-dehydropantoate 2-reductase</fullName>
        <ecNumber evidence="3 10">1.1.1.169</ecNumber>
    </recommendedName>
    <alternativeName>
        <fullName evidence="8 10">Ketopantoate reductase</fullName>
    </alternativeName>
</protein>
<evidence type="ECO:0000256" key="5">
    <source>
        <dbReference type="ARBA" id="ARBA00022655"/>
    </source>
</evidence>
<organism evidence="13 14">
    <name type="scientific">Proteobacteria bacterium 228</name>
    <dbReference type="NCBI Taxonomy" id="2083153"/>
    <lineage>
        <taxon>Bacteria</taxon>
        <taxon>Pseudomonadati</taxon>
        <taxon>Pseudomonadota</taxon>
    </lineage>
</organism>
<dbReference type="InterPro" id="IPR013332">
    <property type="entry name" value="KPR_N"/>
</dbReference>
<dbReference type="OrthoDB" id="6530772at2"/>
<name>A0A2S5KTY3_9PROT</name>
<dbReference type="PANTHER" id="PTHR43765:SF2">
    <property type="entry name" value="2-DEHYDROPANTOATE 2-REDUCTASE"/>
    <property type="match status" value="1"/>
</dbReference>
<dbReference type="Pfam" id="PF08546">
    <property type="entry name" value="ApbA_C"/>
    <property type="match status" value="1"/>
</dbReference>
<dbReference type="InterPro" id="IPR050838">
    <property type="entry name" value="Ketopantoate_reductase"/>
</dbReference>
<comment type="catalytic activity">
    <reaction evidence="9 10">
        <text>(R)-pantoate + NADP(+) = 2-dehydropantoate + NADPH + H(+)</text>
        <dbReference type="Rhea" id="RHEA:16233"/>
        <dbReference type="ChEBI" id="CHEBI:11561"/>
        <dbReference type="ChEBI" id="CHEBI:15378"/>
        <dbReference type="ChEBI" id="CHEBI:15980"/>
        <dbReference type="ChEBI" id="CHEBI:57783"/>
        <dbReference type="ChEBI" id="CHEBI:58349"/>
        <dbReference type="EC" id="1.1.1.169"/>
    </reaction>
</comment>
<dbReference type="SUPFAM" id="SSF48179">
    <property type="entry name" value="6-phosphogluconate dehydrogenase C-terminal domain-like"/>
    <property type="match status" value="1"/>
</dbReference>
<feature type="domain" description="Ketopantoate reductase C-terminal" evidence="12">
    <location>
        <begin position="175"/>
        <end position="293"/>
    </location>
</feature>
<dbReference type="EMBL" id="PRLP01000022">
    <property type="protein sequence ID" value="PPC77979.1"/>
    <property type="molecule type" value="Genomic_DNA"/>
</dbReference>
<evidence type="ECO:0000256" key="7">
    <source>
        <dbReference type="ARBA" id="ARBA00023002"/>
    </source>
</evidence>
<dbReference type="InterPro" id="IPR013752">
    <property type="entry name" value="KPA_reductase"/>
</dbReference>
<evidence type="ECO:0000256" key="6">
    <source>
        <dbReference type="ARBA" id="ARBA00022857"/>
    </source>
</evidence>
<keyword evidence="6 10" id="KW-0521">NADP</keyword>
<dbReference type="GO" id="GO:0015940">
    <property type="term" value="P:pantothenate biosynthetic process"/>
    <property type="evidence" value="ECO:0007669"/>
    <property type="project" value="UniProtKB-UniPathway"/>
</dbReference>
<dbReference type="GO" id="GO:0050661">
    <property type="term" value="F:NADP binding"/>
    <property type="evidence" value="ECO:0007669"/>
    <property type="project" value="TreeGrafter"/>
</dbReference>
<evidence type="ECO:0000256" key="9">
    <source>
        <dbReference type="ARBA" id="ARBA00048793"/>
    </source>
</evidence>
<dbReference type="InterPro" id="IPR036291">
    <property type="entry name" value="NAD(P)-bd_dom_sf"/>
</dbReference>
<evidence type="ECO:0000259" key="11">
    <source>
        <dbReference type="Pfam" id="PF02558"/>
    </source>
</evidence>
<evidence type="ECO:0000256" key="3">
    <source>
        <dbReference type="ARBA" id="ARBA00013014"/>
    </source>
</evidence>
<dbReference type="Pfam" id="PF02558">
    <property type="entry name" value="ApbA"/>
    <property type="match status" value="1"/>
</dbReference>
<sequence length="302" mass="33745">MTQWHILGAGSVGCLMARLLAEHDISPRLILSSPARRADWQAEQLDYQYQQQRQKVAVQLLCAAELKTPLDHLLICTKTYATELALAPLLPYITPQTTLLLLQNGMGMHEWMMQTFPDNPLILGTISHGAYRTRADHVVHSGWGQCYWGTWQPSTAPQTMTPLLSSAWEAQWCDDMQVRLWHKLAVNSAINPLTVLYNCKNGELLQNAEALALMQTLCTELTAIMHQLAIPLPTDGLWPLVRSIAERTAANISSMRQDVLNNKPTEIDAITGYILRKSQQLGMSCPAHEEVMTRFMGQSGSA</sequence>
<feature type="domain" description="Ketopantoate reductase N-terminal" evidence="11">
    <location>
        <begin position="4"/>
        <end position="152"/>
    </location>
</feature>
<gene>
    <name evidence="13" type="ORF">C4K68_07520</name>
</gene>
<dbReference type="InterPro" id="IPR013328">
    <property type="entry name" value="6PGD_dom2"/>
</dbReference>
<dbReference type="UniPathway" id="UPA00028">
    <property type="reaction ID" value="UER00004"/>
</dbReference>
<reference evidence="13 14" key="1">
    <citation type="submission" date="2018-02" db="EMBL/GenBank/DDBJ databases">
        <title>novel marine gammaproteobacteria from coastal saline agro ecosystem.</title>
        <authorList>
            <person name="Krishnan R."/>
            <person name="Ramesh Kumar N."/>
        </authorList>
    </citation>
    <scope>NUCLEOTIDE SEQUENCE [LARGE SCALE GENOMIC DNA]</scope>
    <source>
        <strain evidence="13 14">228</strain>
    </source>
</reference>
<dbReference type="GO" id="GO:0008677">
    <property type="term" value="F:2-dehydropantoate 2-reductase activity"/>
    <property type="evidence" value="ECO:0007669"/>
    <property type="project" value="UniProtKB-EC"/>
</dbReference>
<dbReference type="AlphaFoldDB" id="A0A2S5KTY3"/>
<dbReference type="Gene3D" id="3.40.50.720">
    <property type="entry name" value="NAD(P)-binding Rossmann-like Domain"/>
    <property type="match status" value="1"/>
</dbReference>
<evidence type="ECO:0000256" key="4">
    <source>
        <dbReference type="ARBA" id="ARBA00019465"/>
    </source>
</evidence>
<accession>A0A2S5KTY3</accession>
<evidence type="ECO:0000256" key="8">
    <source>
        <dbReference type="ARBA" id="ARBA00032024"/>
    </source>
</evidence>
<comment type="function">
    <text evidence="10">Catalyzes the NADPH-dependent reduction of ketopantoate into pantoic acid.</text>
</comment>
<evidence type="ECO:0000313" key="14">
    <source>
        <dbReference type="Proteomes" id="UP000238196"/>
    </source>
</evidence>
<proteinExistence type="inferred from homology"/>
<dbReference type="InterPro" id="IPR003710">
    <property type="entry name" value="ApbA"/>
</dbReference>
<comment type="pathway">
    <text evidence="1 10">Cofactor biosynthesis; (R)-pantothenate biosynthesis; (R)-pantoate from 3-methyl-2-oxobutanoate: step 2/2.</text>
</comment>
<comment type="similarity">
    <text evidence="2 10">Belongs to the ketopantoate reductase family.</text>
</comment>
<dbReference type="Gene3D" id="1.10.1040.10">
    <property type="entry name" value="N-(1-d-carboxylethyl)-l-norvaline Dehydrogenase, domain 2"/>
    <property type="match status" value="1"/>
</dbReference>
<evidence type="ECO:0000256" key="2">
    <source>
        <dbReference type="ARBA" id="ARBA00007870"/>
    </source>
</evidence>
<dbReference type="EC" id="1.1.1.169" evidence="3 10"/>
<evidence type="ECO:0000256" key="10">
    <source>
        <dbReference type="RuleBase" id="RU362068"/>
    </source>
</evidence>
<keyword evidence="5 10" id="KW-0566">Pantothenate biosynthesis</keyword>